<feature type="region of interest" description="Disordered" evidence="1">
    <location>
        <begin position="39"/>
        <end position="79"/>
    </location>
</feature>
<comment type="caution">
    <text evidence="2">The sequence shown here is derived from an EMBL/GenBank/DDBJ whole genome shotgun (WGS) entry which is preliminary data.</text>
</comment>
<feature type="compositionally biased region" description="Polar residues" evidence="1">
    <location>
        <begin position="290"/>
        <end position="302"/>
    </location>
</feature>
<dbReference type="EMBL" id="BQNB010015609">
    <property type="protein sequence ID" value="GJT42013.1"/>
    <property type="molecule type" value="Genomic_DNA"/>
</dbReference>
<feature type="compositionally biased region" description="Polar residues" evidence="1">
    <location>
        <begin position="49"/>
        <end position="63"/>
    </location>
</feature>
<feature type="region of interest" description="Disordered" evidence="1">
    <location>
        <begin position="1"/>
        <end position="27"/>
    </location>
</feature>
<protein>
    <submittedName>
        <fullName evidence="2">Uncharacterized protein</fullName>
    </submittedName>
</protein>
<accession>A0ABQ5DUU8</accession>
<dbReference type="Proteomes" id="UP001151760">
    <property type="component" value="Unassembled WGS sequence"/>
</dbReference>
<feature type="region of interest" description="Disordered" evidence="1">
    <location>
        <begin position="289"/>
        <end position="368"/>
    </location>
</feature>
<feature type="compositionally biased region" description="Basic and acidic residues" evidence="1">
    <location>
        <begin position="316"/>
        <end position="328"/>
    </location>
</feature>
<gene>
    <name evidence="2" type="ORF">Tco_0941878</name>
</gene>
<name>A0ABQ5DUU8_9ASTR</name>
<sequence length="396" mass="45609">MTRSTIKKLTEPLEEPEREFHRRTKVACRQQQNESLAIAERNLFDDEASSSANTEPKPLSSSKSVREHSSPNSDGFQNPIVLHVEQTGNIVESRDIWLIQGDMILRFQQGTNEPIKDTWIRFQDLIWQVPHHGIQKWLLVQIFHDNISPEDRGKLDQYAHFRFSSLNEEEGWNCIEEYVQYQDDLWDDPPPPMYVSSISKLICDICGGVHEADECDSNKPREQVCLSRGDIYDDPSLLRFYQNYNIPPWGNGLGEMLNQQRNKMHNQFSQILETLEDRRTLAPKPDASTFAITTRSGTTTHDPSYPILLNSTNVDDTERGIENDKPEGEETTTTKSKETPHSPILYHPSKSSSVPFPSRLKKQKKDDDDEQLLSIFRQIYVNLPFLKAMIHMPKGA</sequence>
<proteinExistence type="predicted"/>
<evidence type="ECO:0000256" key="1">
    <source>
        <dbReference type="SAM" id="MobiDB-lite"/>
    </source>
</evidence>
<reference evidence="2" key="1">
    <citation type="journal article" date="2022" name="Int. J. Mol. Sci.">
        <title>Draft Genome of Tanacetum Coccineum: Genomic Comparison of Closely Related Tanacetum-Family Plants.</title>
        <authorList>
            <person name="Yamashiro T."/>
            <person name="Shiraishi A."/>
            <person name="Nakayama K."/>
            <person name="Satake H."/>
        </authorList>
    </citation>
    <scope>NUCLEOTIDE SEQUENCE</scope>
</reference>
<organism evidence="2 3">
    <name type="scientific">Tanacetum coccineum</name>
    <dbReference type="NCBI Taxonomy" id="301880"/>
    <lineage>
        <taxon>Eukaryota</taxon>
        <taxon>Viridiplantae</taxon>
        <taxon>Streptophyta</taxon>
        <taxon>Embryophyta</taxon>
        <taxon>Tracheophyta</taxon>
        <taxon>Spermatophyta</taxon>
        <taxon>Magnoliopsida</taxon>
        <taxon>eudicotyledons</taxon>
        <taxon>Gunneridae</taxon>
        <taxon>Pentapetalae</taxon>
        <taxon>asterids</taxon>
        <taxon>campanulids</taxon>
        <taxon>Asterales</taxon>
        <taxon>Asteraceae</taxon>
        <taxon>Asteroideae</taxon>
        <taxon>Anthemideae</taxon>
        <taxon>Anthemidinae</taxon>
        <taxon>Tanacetum</taxon>
    </lineage>
</organism>
<evidence type="ECO:0000313" key="2">
    <source>
        <dbReference type="EMBL" id="GJT42013.1"/>
    </source>
</evidence>
<evidence type="ECO:0000313" key="3">
    <source>
        <dbReference type="Proteomes" id="UP001151760"/>
    </source>
</evidence>
<keyword evidence="3" id="KW-1185">Reference proteome</keyword>
<reference evidence="2" key="2">
    <citation type="submission" date="2022-01" db="EMBL/GenBank/DDBJ databases">
        <authorList>
            <person name="Yamashiro T."/>
            <person name="Shiraishi A."/>
            <person name="Satake H."/>
            <person name="Nakayama K."/>
        </authorList>
    </citation>
    <scope>NUCLEOTIDE SEQUENCE</scope>
</reference>